<proteinExistence type="predicted"/>
<dbReference type="EMBL" id="FSRM01000001">
    <property type="protein sequence ID" value="SIO27320.1"/>
    <property type="molecule type" value="Genomic_DNA"/>
</dbReference>
<accession>A0A1N6I5N3</accession>
<sequence length="201" mass="21575">MTTCQSNDPASVERPLAQASLRFPGLRRASHMPDHGASTQRVRGAALPIVLLISSMMLVTSAASFEASLAASRSTNNLRETLQAFHAADSALTLCARAVLSGTAPVVGGIAIAAEPAGWKLEPTFSAGAFTPIAQWPGSVSPPQCLVEAWQLTTRPEAKAYLLTARGFGRTQETQTWLQLELVVDGEKIERHWRRVAARPF</sequence>
<reference evidence="1 2" key="1">
    <citation type="submission" date="2016-11" db="EMBL/GenBank/DDBJ databases">
        <authorList>
            <person name="Jaros S."/>
            <person name="Januszkiewicz K."/>
            <person name="Wedrychowicz H."/>
        </authorList>
    </citation>
    <scope>NUCLEOTIDE SEQUENCE [LARGE SCALE GENOMIC DNA]</scope>
    <source>
        <strain evidence="1 2">GAS86</strain>
    </source>
</reference>
<evidence type="ECO:0008006" key="3">
    <source>
        <dbReference type="Google" id="ProtNLM"/>
    </source>
</evidence>
<protein>
    <recommendedName>
        <fullName evidence="3">Tfp pilus assembly protein PilX</fullName>
    </recommendedName>
</protein>
<name>A0A1N6I5N3_9BURK</name>
<organism evidence="1 2">
    <name type="scientific">Paraburkholderia phenazinium</name>
    <dbReference type="NCBI Taxonomy" id="60549"/>
    <lineage>
        <taxon>Bacteria</taxon>
        <taxon>Pseudomonadati</taxon>
        <taxon>Pseudomonadota</taxon>
        <taxon>Betaproteobacteria</taxon>
        <taxon>Burkholderiales</taxon>
        <taxon>Burkholderiaceae</taxon>
        <taxon>Paraburkholderia</taxon>
    </lineage>
</organism>
<dbReference type="Proteomes" id="UP000184693">
    <property type="component" value="Unassembled WGS sequence"/>
</dbReference>
<dbReference type="AlphaFoldDB" id="A0A1N6I5N3"/>
<evidence type="ECO:0000313" key="1">
    <source>
        <dbReference type="EMBL" id="SIO27320.1"/>
    </source>
</evidence>
<gene>
    <name evidence="1" type="ORF">SAMN05444168_4001</name>
</gene>
<evidence type="ECO:0000313" key="2">
    <source>
        <dbReference type="Proteomes" id="UP000184693"/>
    </source>
</evidence>